<dbReference type="GO" id="GO:0005634">
    <property type="term" value="C:nucleus"/>
    <property type="evidence" value="ECO:0007669"/>
    <property type="project" value="UniProtKB-SubCell"/>
</dbReference>
<protein>
    <recommendedName>
        <fullName evidence="9">snRNA-activating protein complex subunit 3</fullName>
    </recommendedName>
</protein>
<name>A0A9R1VVA8_LACSA</name>
<sequence length="513" mass="59087">MEFPRFLSVISFCPDNIEPVICFCPENIEPAEPVGALCIMQYSCAYTEGSNHRDLVWRKTMELGDSSSSCCCEDVFVSIPRGGPIYIADMVGPLTSVSQFQSCIQDQLKDLRKELCLELTEEHHHEISVDELKILSEEELVDIAFQASLKDGNLTKDNSLSSEDCSNGVLDNRKMNGKVSKKMKRVKQKETTHEEDYMEEVEKVARIKQKQEEDKSAARLHSFSGVSGPVACVTPSEKKERMSSFNSTSYLTQQVKSSSTREQIPIPIDDNEILLCIEVYNHKRSWVKNQEILVLGRQLLTELRDKIYCLTDEIMKLTKKHTPSGYFLIEDIFYNDLREINAVDYSKPILDWIRESKKIASEKWESIISGELHQKQKQILGSGSGIAPKLPRFKPLPMQATRFCDLNFRLGAGYLYCHQGDCKHVMVIRDMRVIDRKEDVHNRAAYPLIMFQSKLRFQKCSICKIYKATKVTVDDKYTPENPCFFCGICYYMLHYSNNQLIYSDFKVYDYIHE</sequence>
<evidence type="ECO:0000256" key="4">
    <source>
        <dbReference type="ARBA" id="ARBA00023125"/>
    </source>
</evidence>
<dbReference type="GO" id="GO:0042796">
    <property type="term" value="P:snRNA transcription by RNA polymerase III"/>
    <property type="evidence" value="ECO:0000318"/>
    <property type="project" value="GO_Central"/>
</dbReference>
<comment type="subcellular location">
    <subcellularLocation>
        <location evidence="1">Nucleus</location>
    </subcellularLocation>
</comment>
<evidence type="ECO:0000256" key="6">
    <source>
        <dbReference type="ARBA" id="ARBA00023242"/>
    </source>
</evidence>
<accession>A0A9R1VVA8</accession>
<proteinExistence type="inferred from homology"/>
<keyword evidence="3" id="KW-0805">Transcription regulation</keyword>
<dbReference type="GO" id="GO:0019185">
    <property type="term" value="C:snRNA-activating protein complex"/>
    <property type="evidence" value="ECO:0000318"/>
    <property type="project" value="GO_Central"/>
</dbReference>
<dbReference type="GO" id="GO:0003681">
    <property type="term" value="F:bent DNA binding"/>
    <property type="evidence" value="ECO:0000318"/>
    <property type="project" value="GO_Central"/>
</dbReference>
<dbReference type="GO" id="GO:0001006">
    <property type="term" value="F:RNA polymerase III type 3 promoter sequence-specific DNA binding"/>
    <property type="evidence" value="ECO:0000318"/>
    <property type="project" value="GO_Central"/>
</dbReference>
<dbReference type="InterPro" id="IPR022042">
    <property type="entry name" value="snRNA-activating_su3"/>
</dbReference>
<evidence type="ECO:0000256" key="1">
    <source>
        <dbReference type="ARBA" id="ARBA00004123"/>
    </source>
</evidence>
<evidence type="ECO:0000313" key="8">
    <source>
        <dbReference type="Proteomes" id="UP000235145"/>
    </source>
</evidence>
<dbReference type="Proteomes" id="UP000235145">
    <property type="component" value="Unassembled WGS sequence"/>
</dbReference>
<dbReference type="GO" id="GO:0042795">
    <property type="term" value="P:snRNA transcription by RNA polymerase II"/>
    <property type="evidence" value="ECO:0000318"/>
    <property type="project" value="GO_Central"/>
</dbReference>
<comment type="similarity">
    <text evidence="2">Belongs to the SNAPC3/SRD2 family.</text>
</comment>
<evidence type="ECO:0000313" key="7">
    <source>
        <dbReference type="EMBL" id="KAJ0211301.1"/>
    </source>
</evidence>
<evidence type="ECO:0000256" key="5">
    <source>
        <dbReference type="ARBA" id="ARBA00023163"/>
    </source>
</evidence>
<dbReference type="PANTHER" id="PTHR13421">
    <property type="entry name" value="SNRNA-ACTIVATING PROTEIN COMPLEX SUBUNIT 3"/>
    <property type="match status" value="1"/>
</dbReference>
<keyword evidence="6" id="KW-0539">Nucleus</keyword>
<evidence type="ECO:0000256" key="2">
    <source>
        <dbReference type="ARBA" id="ARBA00010410"/>
    </source>
</evidence>
<keyword evidence="8" id="KW-1185">Reference proteome</keyword>
<evidence type="ECO:0008006" key="9">
    <source>
        <dbReference type="Google" id="ProtNLM"/>
    </source>
</evidence>
<dbReference type="Pfam" id="PF12251">
    <property type="entry name" value="SNAPC3"/>
    <property type="match status" value="1"/>
</dbReference>
<dbReference type="PANTHER" id="PTHR13421:SF16">
    <property type="entry name" value="SNRNA-ACTIVATING PROTEIN COMPLEX SUBUNIT 3"/>
    <property type="match status" value="1"/>
</dbReference>
<comment type="caution">
    <text evidence="7">The sequence shown here is derived from an EMBL/GenBank/DDBJ whole genome shotgun (WGS) entry which is preliminary data.</text>
</comment>
<dbReference type="AlphaFoldDB" id="A0A9R1VVA8"/>
<organism evidence="7 8">
    <name type="scientific">Lactuca sativa</name>
    <name type="common">Garden lettuce</name>
    <dbReference type="NCBI Taxonomy" id="4236"/>
    <lineage>
        <taxon>Eukaryota</taxon>
        <taxon>Viridiplantae</taxon>
        <taxon>Streptophyta</taxon>
        <taxon>Embryophyta</taxon>
        <taxon>Tracheophyta</taxon>
        <taxon>Spermatophyta</taxon>
        <taxon>Magnoliopsida</taxon>
        <taxon>eudicotyledons</taxon>
        <taxon>Gunneridae</taxon>
        <taxon>Pentapetalae</taxon>
        <taxon>asterids</taxon>
        <taxon>campanulids</taxon>
        <taxon>Asterales</taxon>
        <taxon>Asteraceae</taxon>
        <taxon>Cichorioideae</taxon>
        <taxon>Cichorieae</taxon>
        <taxon>Lactucinae</taxon>
        <taxon>Lactuca</taxon>
    </lineage>
</organism>
<gene>
    <name evidence="7" type="ORF">LSAT_V11C400200400</name>
</gene>
<dbReference type="EMBL" id="NBSK02000004">
    <property type="protein sequence ID" value="KAJ0211301.1"/>
    <property type="molecule type" value="Genomic_DNA"/>
</dbReference>
<evidence type="ECO:0000256" key="3">
    <source>
        <dbReference type="ARBA" id="ARBA00023015"/>
    </source>
</evidence>
<keyword evidence="5" id="KW-0804">Transcription</keyword>
<reference evidence="7 8" key="1">
    <citation type="journal article" date="2017" name="Nat. Commun.">
        <title>Genome assembly with in vitro proximity ligation data and whole-genome triplication in lettuce.</title>
        <authorList>
            <person name="Reyes-Chin-Wo S."/>
            <person name="Wang Z."/>
            <person name="Yang X."/>
            <person name="Kozik A."/>
            <person name="Arikit S."/>
            <person name="Song C."/>
            <person name="Xia L."/>
            <person name="Froenicke L."/>
            <person name="Lavelle D.O."/>
            <person name="Truco M.J."/>
            <person name="Xia R."/>
            <person name="Zhu S."/>
            <person name="Xu C."/>
            <person name="Xu H."/>
            <person name="Xu X."/>
            <person name="Cox K."/>
            <person name="Korf I."/>
            <person name="Meyers B.C."/>
            <person name="Michelmore R.W."/>
        </authorList>
    </citation>
    <scope>NUCLEOTIDE SEQUENCE [LARGE SCALE GENOMIC DNA]</scope>
    <source>
        <strain evidence="8">cv. Salinas</strain>
        <tissue evidence="7">Seedlings</tissue>
    </source>
</reference>
<keyword evidence="4" id="KW-0238">DNA-binding</keyword>